<evidence type="ECO:0000313" key="3">
    <source>
        <dbReference type="WBParaSite" id="SCUD_0002074701-mRNA-1"/>
    </source>
</evidence>
<dbReference type="Proteomes" id="UP000279833">
    <property type="component" value="Unassembled WGS sequence"/>
</dbReference>
<dbReference type="PANTHER" id="PTHR21301:SF10">
    <property type="entry name" value="REVERSE TRANSCRIPTASE DOMAIN-CONTAINING PROTEIN"/>
    <property type="match status" value="1"/>
</dbReference>
<evidence type="ECO:0000313" key="1">
    <source>
        <dbReference type="EMBL" id="VDP73234.1"/>
    </source>
</evidence>
<dbReference type="STRING" id="6186.A0A183L096"/>
<dbReference type="AlphaFoldDB" id="A0A183L096"/>
<protein>
    <submittedName>
        <fullName evidence="3">Reverse transcriptase domain-containing protein</fullName>
    </submittedName>
</protein>
<accession>A0A183L096</accession>
<dbReference type="EMBL" id="UZAK01044954">
    <property type="protein sequence ID" value="VDP73234.1"/>
    <property type="molecule type" value="Genomic_DNA"/>
</dbReference>
<reference evidence="3" key="1">
    <citation type="submission" date="2016-06" db="UniProtKB">
        <authorList>
            <consortium name="WormBaseParasite"/>
        </authorList>
    </citation>
    <scope>IDENTIFICATION</scope>
</reference>
<keyword evidence="2" id="KW-1185">Reference proteome</keyword>
<sequence>MVDNCIETSTRNACKKYSVYDVFQFVDKIKNANTLGLKMTSLDVTSLFTNVQFIETVEYIGKQLIENEIETTVPINVVKELLFKCTMNVNFKFNGDDVAMGSPLSPILADIFLAKVENCPHFNVDT</sequence>
<reference evidence="1 2" key="2">
    <citation type="submission" date="2018-11" db="EMBL/GenBank/DDBJ databases">
        <authorList>
            <consortium name="Pathogen Informatics"/>
        </authorList>
    </citation>
    <scope>NUCLEOTIDE SEQUENCE [LARGE SCALE GENOMIC DNA]</scope>
    <source>
        <strain evidence="1">Dakar</strain>
        <strain evidence="2">Dakar, Senegal</strain>
    </source>
</reference>
<dbReference type="PANTHER" id="PTHR21301">
    <property type="entry name" value="REVERSE TRANSCRIPTASE"/>
    <property type="match status" value="1"/>
</dbReference>
<name>A0A183L096_9TREM</name>
<gene>
    <name evidence="1" type="ORF">SCUD_LOCUS20744</name>
</gene>
<dbReference type="WBParaSite" id="SCUD_0002074701-mRNA-1">
    <property type="protein sequence ID" value="SCUD_0002074701-mRNA-1"/>
    <property type="gene ID" value="SCUD_0002074701"/>
</dbReference>
<organism evidence="3">
    <name type="scientific">Schistosoma curassoni</name>
    <dbReference type="NCBI Taxonomy" id="6186"/>
    <lineage>
        <taxon>Eukaryota</taxon>
        <taxon>Metazoa</taxon>
        <taxon>Spiralia</taxon>
        <taxon>Lophotrochozoa</taxon>
        <taxon>Platyhelminthes</taxon>
        <taxon>Trematoda</taxon>
        <taxon>Digenea</taxon>
        <taxon>Strigeidida</taxon>
        <taxon>Schistosomatoidea</taxon>
        <taxon>Schistosomatidae</taxon>
        <taxon>Schistosoma</taxon>
    </lineage>
</organism>
<evidence type="ECO:0000313" key="2">
    <source>
        <dbReference type="Proteomes" id="UP000279833"/>
    </source>
</evidence>
<proteinExistence type="predicted"/>